<organism evidence="1">
    <name type="scientific">uncultured Sphingomonas sp</name>
    <dbReference type="NCBI Taxonomy" id="158754"/>
    <lineage>
        <taxon>Bacteria</taxon>
        <taxon>Pseudomonadati</taxon>
        <taxon>Pseudomonadota</taxon>
        <taxon>Alphaproteobacteria</taxon>
        <taxon>Sphingomonadales</taxon>
        <taxon>Sphingomonadaceae</taxon>
        <taxon>Sphingomonas</taxon>
        <taxon>environmental samples</taxon>
    </lineage>
</organism>
<gene>
    <name evidence="1" type="ORF">AVDCRST_MAG62-845</name>
</gene>
<dbReference type="AlphaFoldDB" id="A0A6J4T8W9"/>
<name>A0A6J4T8W9_9SPHN</name>
<accession>A0A6J4T8W9</accession>
<evidence type="ECO:0000313" key="1">
    <source>
        <dbReference type="EMBL" id="CAA9516529.1"/>
    </source>
</evidence>
<dbReference type="EMBL" id="CADCWB010000105">
    <property type="protein sequence ID" value="CAA9516529.1"/>
    <property type="molecule type" value="Genomic_DNA"/>
</dbReference>
<sequence>MRVTEAGQATWKWAVRGVARFARIYPCSLSFLSLLVAGSWAVAADARTFYAGPHWAAIDRRGGRSCAAVARSELVAPKGREQARASISFDRPRSRGRLGELHLRLSRPARPGSTALLLIGGRPFQLLTRGPDAWSRGPAQERAIIAAIRGAGDMRVRFRAASGGFTDRYLLGGAPTAIDAAAAACSRDR</sequence>
<protein>
    <submittedName>
        <fullName evidence="1">Uncharacterized protein</fullName>
    </submittedName>
</protein>
<proteinExistence type="predicted"/>
<reference evidence="1" key="1">
    <citation type="submission" date="2020-02" db="EMBL/GenBank/DDBJ databases">
        <authorList>
            <person name="Meier V. D."/>
        </authorList>
    </citation>
    <scope>NUCLEOTIDE SEQUENCE</scope>
    <source>
        <strain evidence="1">AVDCRST_MAG62</strain>
    </source>
</reference>